<dbReference type="AlphaFoldDB" id="A0A0P6Y8L8"/>
<dbReference type="Proteomes" id="UP000050502">
    <property type="component" value="Unassembled WGS sequence"/>
</dbReference>
<dbReference type="Pfam" id="PF01547">
    <property type="entry name" value="SBP_bac_1"/>
    <property type="match status" value="1"/>
</dbReference>
<evidence type="ECO:0000313" key="4">
    <source>
        <dbReference type="EMBL" id="KPL89229.1"/>
    </source>
</evidence>
<dbReference type="InterPro" id="IPR006059">
    <property type="entry name" value="SBP"/>
</dbReference>
<keyword evidence="2" id="KW-0813">Transport</keyword>
<accession>A0A0P6Y8L8</accession>
<organism evidence="4 5">
    <name type="scientific">Ardenticatena maritima</name>
    <dbReference type="NCBI Taxonomy" id="872965"/>
    <lineage>
        <taxon>Bacteria</taxon>
        <taxon>Bacillati</taxon>
        <taxon>Chloroflexota</taxon>
        <taxon>Ardenticatenia</taxon>
        <taxon>Ardenticatenales</taxon>
        <taxon>Ardenticatenaceae</taxon>
        <taxon>Ardenticatena</taxon>
    </lineage>
</organism>
<dbReference type="Gene3D" id="3.40.190.10">
    <property type="entry name" value="Periplasmic binding protein-like II"/>
    <property type="match status" value="1"/>
</dbReference>
<comment type="caution">
    <text evidence="4">The sequence shown here is derived from an EMBL/GenBank/DDBJ whole genome shotgun (WGS) entry which is preliminary data.</text>
</comment>
<dbReference type="PANTHER" id="PTHR43649:SF29">
    <property type="entry name" value="OSMOPROTECTIVE COMPOUNDS-BINDING PROTEIN GGTB"/>
    <property type="match status" value="1"/>
</dbReference>
<feature type="region of interest" description="Disordered" evidence="3">
    <location>
        <begin position="22"/>
        <end position="41"/>
    </location>
</feature>
<evidence type="ECO:0008006" key="6">
    <source>
        <dbReference type="Google" id="ProtNLM"/>
    </source>
</evidence>
<evidence type="ECO:0000256" key="2">
    <source>
        <dbReference type="ARBA" id="ARBA00022448"/>
    </source>
</evidence>
<dbReference type="EMBL" id="LGKN01000003">
    <property type="protein sequence ID" value="KPL89229.1"/>
    <property type="molecule type" value="Genomic_DNA"/>
</dbReference>
<reference evidence="4 5" key="1">
    <citation type="submission" date="2015-07" db="EMBL/GenBank/DDBJ databases">
        <title>Whole genome sequence of Ardenticatena maritima DSM 23922.</title>
        <authorList>
            <person name="Hemp J."/>
            <person name="Ward L.M."/>
            <person name="Pace L.A."/>
            <person name="Fischer W.W."/>
        </authorList>
    </citation>
    <scope>NUCLEOTIDE SEQUENCE [LARGE SCALE GENOMIC DNA]</scope>
    <source>
        <strain evidence="4 5">110S</strain>
    </source>
</reference>
<proteinExistence type="inferred from homology"/>
<dbReference type="SUPFAM" id="SSF53850">
    <property type="entry name" value="Periplasmic binding protein-like II"/>
    <property type="match status" value="1"/>
</dbReference>
<protein>
    <recommendedName>
        <fullName evidence="6">Multiple sugar transport system substrate-binding protein</fullName>
    </recommendedName>
</protein>
<dbReference type="PANTHER" id="PTHR43649">
    <property type="entry name" value="ARABINOSE-BINDING PROTEIN-RELATED"/>
    <property type="match status" value="1"/>
</dbReference>
<sequence>MRRWLLVLGFLVLAACRQIQPPPPGPQPPWDAPPPTPTPSPQGVVRVLASWRGGEEAGFLLVAEAFKARTGIVVEYVSNAEVADGLLAEIEAGTPPDIVFLPKPNWLTELASANAIPPLPEDVARALQTHYAPAWVALVTYEGQPYGVPFRANSKSLLWYRPDRVGTETPPATLDDLDALADRLAAQGTAPLSVPARDGWPLTDWFENILLAEAGRATTEALAMHRTTWTAPEVRATAERYVALLEDRHLLGGAVGALDLALAESTDAFVQGDAAMWLGLGPVMKNALQKRPDVQFGRDVRVWDFPADGGVVGIVDTAVALNTRPETAALLAWLATPEAAQLWVEAPPEQGYFISPNRDVPLEAYTDPLQRTEAAQLQQARTFVYDLSDRLPRLLTADVQTGLQRLLREPDALDDVLTAIETTAAREQGIHEAR</sequence>
<dbReference type="InterPro" id="IPR050490">
    <property type="entry name" value="Bact_solute-bd_prot1"/>
</dbReference>
<comment type="similarity">
    <text evidence="1">Belongs to the bacterial solute-binding protein 1 family.</text>
</comment>
<name>A0A0P6Y8L8_9CHLR</name>
<evidence type="ECO:0000256" key="1">
    <source>
        <dbReference type="ARBA" id="ARBA00008520"/>
    </source>
</evidence>
<dbReference type="PROSITE" id="PS51257">
    <property type="entry name" value="PROKAR_LIPOPROTEIN"/>
    <property type="match status" value="1"/>
</dbReference>
<gene>
    <name evidence="4" type="ORF">SE16_01660</name>
</gene>
<dbReference type="RefSeq" id="WP_060687117.1">
    <property type="nucleotide sequence ID" value="NZ_LGKN01000003.1"/>
</dbReference>
<feature type="compositionally biased region" description="Pro residues" evidence="3">
    <location>
        <begin position="22"/>
        <end position="40"/>
    </location>
</feature>
<evidence type="ECO:0000256" key="3">
    <source>
        <dbReference type="SAM" id="MobiDB-lite"/>
    </source>
</evidence>
<evidence type="ECO:0000313" key="5">
    <source>
        <dbReference type="Proteomes" id="UP000050502"/>
    </source>
</evidence>